<dbReference type="Proteomes" id="UP000515292">
    <property type="component" value="Chromosome"/>
</dbReference>
<reference evidence="2 3" key="1">
    <citation type="submission" date="2020-07" db="EMBL/GenBank/DDBJ databases">
        <title>Complete genome sequence for Sandaracinobacter sp. M6.</title>
        <authorList>
            <person name="Tang Y."/>
            <person name="Liu Q."/>
            <person name="Guo Z."/>
            <person name="Lei P."/>
            <person name="Huang B."/>
        </authorList>
    </citation>
    <scope>NUCLEOTIDE SEQUENCE [LARGE SCALE GENOMIC DNA]</scope>
    <source>
        <strain evidence="2 3">M6</strain>
    </source>
</reference>
<dbReference type="PANTHER" id="PTHR20883">
    <property type="entry name" value="PHYTANOYL-COA DIOXYGENASE DOMAIN CONTAINING 1"/>
    <property type="match status" value="1"/>
</dbReference>
<dbReference type="GO" id="GO:0005506">
    <property type="term" value="F:iron ion binding"/>
    <property type="evidence" value="ECO:0007669"/>
    <property type="project" value="UniProtKB-ARBA"/>
</dbReference>
<name>A0A7G5IGB7_9SPHN</name>
<gene>
    <name evidence="2" type="ORF">H3309_13825</name>
</gene>
<dbReference type="AlphaFoldDB" id="A0A7G5IGB7"/>
<dbReference type="SUPFAM" id="SSF51197">
    <property type="entry name" value="Clavaminate synthase-like"/>
    <property type="match status" value="1"/>
</dbReference>
<dbReference type="Gene3D" id="2.60.120.620">
    <property type="entry name" value="q2cbj1_9rhob like domain"/>
    <property type="match status" value="1"/>
</dbReference>
<evidence type="ECO:0000313" key="3">
    <source>
        <dbReference type="Proteomes" id="UP000515292"/>
    </source>
</evidence>
<dbReference type="KEGG" id="sand:H3309_13825"/>
<comment type="cofactor">
    <cofactor evidence="1">
        <name>Fe(2+)</name>
        <dbReference type="ChEBI" id="CHEBI:29033"/>
    </cofactor>
</comment>
<dbReference type="GO" id="GO:0016706">
    <property type="term" value="F:2-oxoglutarate-dependent dioxygenase activity"/>
    <property type="evidence" value="ECO:0007669"/>
    <property type="project" value="UniProtKB-ARBA"/>
</dbReference>
<keyword evidence="3" id="KW-1185">Reference proteome</keyword>
<sequence length="294" mass="33032">MHVSDAHLDEVRTRGFTVVENFLEPDLLAAAWQALFQMFPSPEAYFADPERHAALVATQFSGLKLFPYPSNALNHLSVHPDLVDAARRLCATDDLHLYKIELWAKYSGAVNYDQAHHRDYSNHSLVVPRADDDFMQVTTFLLLSDVTEADGPTKVVPLDRTRDVPLTPWFVPMGAHADEEVAITGPAGSLFIYRTDVLHRGSAMTGSNRARFVLLTDFQPRGRPWTGKMAWPDRANSRLWSMALAPMTPAQRELFGFPKIGDPYWDEQTIRDVAARYPGMDMTPYQNGLSKTAA</sequence>
<dbReference type="Pfam" id="PF05721">
    <property type="entry name" value="PhyH"/>
    <property type="match status" value="1"/>
</dbReference>
<accession>A0A7G5IGB7</accession>
<protein>
    <submittedName>
        <fullName evidence="2">Phytanoyl-CoA dioxygenase family protein</fullName>
    </submittedName>
</protein>
<keyword evidence="2" id="KW-0223">Dioxygenase</keyword>
<keyword evidence="2" id="KW-0560">Oxidoreductase</keyword>
<dbReference type="EMBL" id="CP059851">
    <property type="protein sequence ID" value="QMW22409.1"/>
    <property type="molecule type" value="Genomic_DNA"/>
</dbReference>
<dbReference type="RefSeq" id="WP_182295282.1">
    <property type="nucleotide sequence ID" value="NZ_CP059851.1"/>
</dbReference>
<evidence type="ECO:0000313" key="2">
    <source>
        <dbReference type="EMBL" id="QMW22409.1"/>
    </source>
</evidence>
<proteinExistence type="predicted"/>
<dbReference type="InterPro" id="IPR008775">
    <property type="entry name" value="Phytyl_CoA_dOase-like"/>
</dbReference>
<evidence type="ECO:0000256" key="1">
    <source>
        <dbReference type="ARBA" id="ARBA00001954"/>
    </source>
</evidence>
<organism evidence="2 3">
    <name type="scientific">Sandaracinobacteroides saxicola</name>
    <dbReference type="NCBI Taxonomy" id="2759707"/>
    <lineage>
        <taxon>Bacteria</taxon>
        <taxon>Pseudomonadati</taxon>
        <taxon>Pseudomonadota</taxon>
        <taxon>Alphaproteobacteria</taxon>
        <taxon>Sphingomonadales</taxon>
        <taxon>Sphingosinicellaceae</taxon>
        <taxon>Sandaracinobacteroides</taxon>
    </lineage>
</organism>
<dbReference type="PANTHER" id="PTHR20883:SF48">
    <property type="entry name" value="ECTOINE DIOXYGENASE"/>
    <property type="match status" value="1"/>
</dbReference>